<proteinExistence type="predicted"/>
<evidence type="ECO:0000256" key="1">
    <source>
        <dbReference type="SAM" id="MobiDB-lite"/>
    </source>
</evidence>
<dbReference type="PANTHER" id="PTHR11567">
    <property type="entry name" value="ACID PHOSPHATASE-RELATED"/>
    <property type="match status" value="1"/>
</dbReference>
<reference evidence="2" key="1">
    <citation type="journal article" date="2017" name="Parasit. Vectors">
        <title>Sialotranscriptomics of Rhipicephalus zambeziensis reveals intricate expression profiles of secretory proteins and suggests tight temporal transcriptional regulation during blood-feeding.</title>
        <authorList>
            <person name="de Castro M.H."/>
            <person name="de Klerk D."/>
            <person name="Pienaar R."/>
            <person name="Rees D.J.G."/>
            <person name="Mans B.J."/>
        </authorList>
    </citation>
    <scope>NUCLEOTIDE SEQUENCE</scope>
    <source>
        <tissue evidence="2">Salivary glands</tissue>
    </source>
</reference>
<dbReference type="AlphaFoldDB" id="A0A224Z6Z0"/>
<accession>A0A224Z6Z0</accession>
<feature type="region of interest" description="Disordered" evidence="1">
    <location>
        <begin position="242"/>
        <end position="315"/>
    </location>
</feature>
<evidence type="ECO:0000313" key="2">
    <source>
        <dbReference type="EMBL" id="MAA22102.1"/>
    </source>
</evidence>
<feature type="region of interest" description="Disordered" evidence="1">
    <location>
        <begin position="21"/>
        <end position="59"/>
    </location>
</feature>
<dbReference type="GO" id="GO:0016791">
    <property type="term" value="F:phosphatase activity"/>
    <property type="evidence" value="ECO:0007669"/>
    <property type="project" value="TreeGrafter"/>
</dbReference>
<sequence length="315" mass="37047">MEKDMRDADGVIDFARHRGSNEYDSNFETDSESVVAADERSTRRDVVAPSPPRREPKAHRDVVVKEYSLEEKRRERNCFLALDAYTRHKKLINDYLLCYPGSTSKLKRDTSRDRTDFDVIRENHQFLWDDEDDDAEPPTWEKQLAKRYYDKLFKEYCICDLTYYQANKIAMRWRTEQEVIAGKGQFSCGDRHCKEASGLRTWEVNFAYFENNEKKNALVKLRLCKECSFKLNYRFQRKELTKSATTKRSSSKHGGGSERKKAKMDEAESEKVEPTEDQKEEAKDAEESVWSKPSTAEEEKSQEEEFDSYLADMFL</sequence>
<name>A0A224Z6Z0_9ACAR</name>
<protein>
    <submittedName>
        <fullName evidence="2">Protein FRA10AC1</fullName>
    </submittedName>
</protein>
<dbReference type="EMBL" id="GFPF01010956">
    <property type="protein sequence ID" value="MAA22102.1"/>
    <property type="molecule type" value="Transcribed_RNA"/>
</dbReference>
<organism evidence="2">
    <name type="scientific">Rhipicephalus zambeziensis</name>
    <dbReference type="NCBI Taxonomy" id="60191"/>
    <lineage>
        <taxon>Eukaryota</taxon>
        <taxon>Metazoa</taxon>
        <taxon>Ecdysozoa</taxon>
        <taxon>Arthropoda</taxon>
        <taxon>Chelicerata</taxon>
        <taxon>Arachnida</taxon>
        <taxon>Acari</taxon>
        <taxon>Parasitiformes</taxon>
        <taxon>Ixodida</taxon>
        <taxon>Ixodoidea</taxon>
        <taxon>Ixodidae</taxon>
        <taxon>Rhipicephalinae</taxon>
        <taxon>Rhipicephalus</taxon>
        <taxon>Rhipicephalus</taxon>
    </lineage>
</organism>
<dbReference type="InterPro" id="IPR019129">
    <property type="entry name" value="Folate-sensitive_fs_Fra10Ac1"/>
</dbReference>
<dbReference type="PANTHER" id="PTHR11567:SF25">
    <property type="entry name" value="PROTEIN FRA10AC1"/>
    <property type="match status" value="1"/>
</dbReference>
<dbReference type="Pfam" id="PF09725">
    <property type="entry name" value="Fra10Ac1"/>
    <property type="match status" value="1"/>
</dbReference>
<dbReference type="InterPro" id="IPR050645">
    <property type="entry name" value="Histidine_acid_phosphatase"/>
</dbReference>
<feature type="compositionally biased region" description="Basic and acidic residues" evidence="1">
    <location>
        <begin position="37"/>
        <end position="59"/>
    </location>
</feature>
<feature type="compositionally biased region" description="Basic and acidic residues" evidence="1">
    <location>
        <begin position="255"/>
        <end position="286"/>
    </location>
</feature>